<dbReference type="EMBL" id="FQYY01000009">
    <property type="protein sequence ID" value="SHJ17556.1"/>
    <property type="molecule type" value="Genomic_DNA"/>
</dbReference>
<reference evidence="1 2" key="1">
    <citation type="submission" date="2016-11" db="EMBL/GenBank/DDBJ databases">
        <authorList>
            <person name="Jaros S."/>
            <person name="Januszkiewicz K."/>
            <person name="Wedrychowicz H."/>
        </authorList>
    </citation>
    <scope>NUCLEOTIDE SEQUENCE [LARGE SCALE GENOMIC DNA]</scope>
    <source>
        <strain evidence="1 2">DSM 21425</strain>
    </source>
</reference>
<keyword evidence="2" id="KW-1185">Reference proteome</keyword>
<protein>
    <submittedName>
        <fullName evidence="1">Uncharacterized protein</fullName>
    </submittedName>
</protein>
<dbReference type="AlphaFoldDB" id="A0A1M6H5V1"/>
<evidence type="ECO:0000313" key="1">
    <source>
        <dbReference type="EMBL" id="SHJ17556.1"/>
    </source>
</evidence>
<dbReference type="RefSeq" id="WP_073153217.1">
    <property type="nucleotide sequence ID" value="NZ_FQYY01000009.1"/>
</dbReference>
<dbReference type="STRING" id="579105.SAMN04488096_109142"/>
<evidence type="ECO:0000313" key="2">
    <source>
        <dbReference type="Proteomes" id="UP000184225"/>
    </source>
</evidence>
<proteinExistence type="predicted"/>
<sequence>MNSLLKIIELLSEIEKKEFIKFLQKKNKTSVEKNIELFVLLTKQLSQTTIIETLYGNLNKNAFHALCKRLQDSLIEFIAIKGFENENSAEQEIFKKLLAARILLDHQLYHIAYKLLFKIEEKATVLELPTILHEIYLTQLQFAHLYSKIDFKDIQKKIKVNHTTLEKEMQLSLFFADLKNKIKTDNFSNTSIEELLHSQNLHIEDSLTFKSLHQLFLILDLKGQLTTNYHSTIPTLEKLYALVNNKQHLHKRHIYYHLEILQLLSYAHFRSRNFVTFKMYLDEFEKLLDDHPIFLKQFKEDLLLFKVYFLNFKGKATAAIELLQTNNSFLPQLFLTTCYIQQNEIKTAYQTFLGLNKTDAWYSKHFGEIWVIKKKVIELILLIELDNFDVFNSRLIAFQKKYSKTIQLKENKKVSLFIKLITKYYLSNSKHDRLQVKEELKQLDDLVNYKEDIFLICFYAWLKSKLENENLYYLTLDLVNMK</sequence>
<name>A0A1M6H5V1_9FLAO</name>
<gene>
    <name evidence="1" type="ORF">SAMN04488096_109142</name>
</gene>
<dbReference type="Proteomes" id="UP000184225">
    <property type="component" value="Unassembled WGS sequence"/>
</dbReference>
<dbReference type="OrthoDB" id="732094at2"/>
<organism evidence="1 2">
    <name type="scientific">Mesonia phycicola</name>
    <dbReference type="NCBI Taxonomy" id="579105"/>
    <lineage>
        <taxon>Bacteria</taxon>
        <taxon>Pseudomonadati</taxon>
        <taxon>Bacteroidota</taxon>
        <taxon>Flavobacteriia</taxon>
        <taxon>Flavobacteriales</taxon>
        <taxon>Flavobacteriaceae</taxon>
        <taxon>Mesonia</taxon>
    </lineage>
</organism>
<accession>A0A1M6H5V1</accession>